<reference evidence="1" key="1">
    <citation type="submission" date="2017-02" db="UniProtKB">
        <authorList>
            <consortium name="WormBaseParasite"/>
        </authorList>
    </citation>
    <scope>IDENTIFICATION</scope>
</reference>
<accession>A0A0M3JGH2</accession>
<dbReference type="InterPro" id="IPR036322">
    <property type="entry name" value="WD40_repeat_dom_sf"/>
</dbReference>
<dbReference type="Gene3D" id="2.130.10.10">
    <property type="entry name" value="YVTN repeat-like/Quinoprotein amine dehydrogenase"/>
    <property type="match status" value="1"/>
</dbReference>
<sequence length="72" mass="7780">LDIDFMPNQTAHLISISGHSTVGLWDVEKGIAILQFVGHEGSVRALSVCNDSPGMIVSLLHLVYICFVSEVV</sequence>
<evidence type="ECO:0000313" key="1">
    <source>
        <dbReference type="WBParaSite" id="ASIM_0000672701-mRNA-1"/>
    </source>
</evidence>
<dbReference type="SUPFAM" id="SSF50978">
    <property type="entry name" value="WD40 repeat-like"/>
    <property type="match status" value="1"/>
</dbReference>
<name>A0A0M3JGH2_ANISI</name>
<dbReference type="InterPro" id="IPR015943">
    <property type="entry name" value="WD40/YVTN_repeat-like_dom_sf"/>
</dbReference>
<dbReference type="WBParaSite" id="ASIM_0000672701-mRNA-1">
    <property type="protein sequence ID" value="ASIM_0000672701-mRNA-1"/>
    <property type="gene ID" value="ASIM_0000672701"/>
</dbReference>
<protein>
    <submittedName>
        <fullName evidence="1">WD_REPEATS_REGION domain-containing protein</fullName>
    </submittedName>
</protein>
<proteinExistence type="predicted"/>
<dbReference type="AlphaFoldDB" id="A0A0M3JGH2"/>
<organism evidence="1">
    <name type="scientific">Anisakis simplex</name>
    <name type="common">Herring worm</name>
    <dbReference type="NCBI Taxonomy" id="6269"/>
    <lineage>
        <taxon>Eukaryota</taxon>
        <taxon>Metazoa</taxon>
        <taxon>Ecdysozoa</taxon>
        <taxon>Nematoda</taxon>
        <taxon>Chromadorea</taxon>
        <taxon>Rhabditida</taxon>
        <taxon>Spirurina</taxon>
        <taxon>Ascaridomorpha</taxon>
        <taxon>Ascaridoidea</taxon>
        <taxon>Anisakidae</taxon>
        <taxon>Anisakis</taxon>
        <taxon>Anisakis simplex complex</taxon>
    </lineage>
</organism>